<dbReference type="EMBL" id="SRPW01001283">
    <property type="protein sequence ID" value="KAG6003454.1"/>
    <property type="molecule type" value="Genomic_DNA"/>
</dbReference>
<name>A0A9P7N8Y6_9HYPO</name>
<gene>
    <name evidence="2" type="ORF">E4U43_000922</name>
</gene>
<reference evidence="2" key="1">
    <citation type="journal article" date="2020" name="bioRxiv">
        <title>Whole genome comparisons of ergot fungi reveals the divergence and evolution of species within the genus Claviceps are the result of varying mechanisms driving genome evolution and host range expansion.</title>
        <authorList>
            <person name="Wyka S.A."/>
            <person name="Mondo S.J."/>
            <person name="Liu M."/>
            <person name="Dettman J."/>
            <person name="Nalam V."/>
            <person name="Broders K.D."/>
        </authorList>
    </citation>
    <scope>NUCLEOTIDE SEQUENCE</scope>
    <source>
        <strain evidence="2">CCC 602</strain>
    </source>
</reference>
<evidence type="ECO:0000313" key="2">
    <source>
        <dbReference type="EMBL" id="KAG6003454.1"/>
    </source>
</evidence>
<comment type="caution">
    <text evidence="2">The sequence shown here is derived from an EMBL/GenBank/DDBJ whole genome shotgun (WGS) entry which is preliminary data.</text>
</comment>
<dbReference type="AlphaFoldDB" id="A0A9P7N8Y6"/>
<proteinExistence type="predicted"/>
<organism evidence="2 3">
    <name type="scientific">Claviceps pusilla</name>
    <dbReference type="NCBI Taxonomy" id="123648"/>
    <lineage>
        <taxon>Eukaryota</taxon>
        <taxon>Fungi</taxon>
        <taxon>Dikarya</taxon>
        <taxon>Ascomycota</taxon>
        <taxon>Pezizomycotina</taxon>
        <taxon>Sordariomycetes</taxon>
        <taxon>Hypocreomycetidae</taxon>
        <taxon>Hypocreales</taxon>
        <taxon>Clavicipitaceae</taxon>
        <taxon>Claviceps</taxon>
    </lineage>
</organism>
<protein>
    <submittedName>
        <fullName evidence="2">Uncharacterized protein</fullName>
    </submittedName>
</protein>
<sequence>MAPSRHRSTVAAAAANSFLSTTTPVSVDELLKANNVRECAPAARSPDRPPKQWKPFSDAVVERQSF</sequence>
<feature type="region of interest" description="Disordered" evidence="1">
    <location>
        <begin position="40"/>
        <end position="66"/>
    </location>
</feature>
<evidence type="ECO:0000256" key="1">
    <source>
        <dbReference type="SAM" id="MobiDB-lite"/>
    </source>
</evidence>
<evidence type="ECO:0000313" key="3">
    <source>
        <dbReference type="Proteomes" id="UP000748025"/>
    </source>
</evidence>
<keyword evidence="3" id="KW-1185">Reference proteome</keyword>
<accession>A0A9P7N8Y6</accession>
<dbReference type="Proteomes" id="UP000748025">
    <property type="component" value="Unassembled WGS sequence"/>
</dbReference>